<keyword evidence="2" id="KW-1185">Reference proteome</keyword>
<proteinExistence type="predicted"/>
<comment type="caution">
    <text evidence="1">The sequence shown here is derived from an EMBL/GenBank/DDBJ whole genome shotgun (WGS) entry which is preliminary data.</text>
</comment>
<dbReference type="EMBL" id="JASBWS010000076">
    <property type="protein sequence ID" value="KAJ9100327.1"/>
    <property type="molecule type" value="Genomic_DNA"/>
</dbReference>
<gene>
    <name evidence="1" type="ORF">QFC20_005459</name>
</gene>
<protein>
    <submittedName>
        <fullName evidence="1">Uncharacterized protein</fullName>
    </submittedName>
</protein>
<organism evidence="1 2">
    <name type="scientific">Naganishia adeliensis</name>
    <dbReference type="NCBI Taxonomy" id="92952"/>
    <lineage>
        <taxon>Eukaryota</taxon>
        <taxon>Fungi</taxon>
        <taxon>Dikarya</taxon>
        <taxon>Basidiomycota</taxon>
        <taxon>Agaricomycotina</taxon>
        <taxon>Tremellomycetes</taxon>
        <taxon>Filobasidiales</taxon>
        <taxon>Filobasidiaceae</taxon>
        <taxon>Naganishia</taxon>
    </lineage>
</organism>
<evidence type="ECO:0000313" key="2">
    <source>
        <dbReference type="Proteomes" id="UP001230649"/>
    </source>
</evidence>
<accession>A0ACC2VM09</accession>
<dbReference type="Proteomes" id="UP001230649">
    <property type="component" value="Unassembled WGS sequence"/>
</dbReference>
<sequence length="338" mass="37400">MAYDQVQSTDLGHLAKWAVSSHKYGFSVANLRDDNDDTFWQSEGPQPHWIDLAFPKRVMLTAIHIQCLHGQDDSYTPSKISISVGSSTYDLIEIRQYDLDKPNGWVPVPLRPIIIDDPALPEPISNPENPMAGKIEVAGPPVPAFYVRVQIMQNHLNGKDTHVRGLRVFGIAGTEIPLSQRTTLPVLVSYSSTNKQHDPRHPTSQNTAVTRKSSLVHGSSVVYSSTKGVSDRYAKLAASIEQEAKKEKSKAGSSSRETREMTPDPLALPLSTGPSLESTRPSPPPSTAEATPQRHIQETMPDPLDDPRVQEGLRIMEWGDDGLGKYTSLEMRMHRGIR</sequence>
<reference evidence="1" key="1">
    <citation type="submission" date="2023-04" db="EMBL/GenBank/DDBJ databases">
        <title>Draft Genome sequencing of Naganishia species isolated from polar environments using Oxford Nanopore Technology.</title>
        <authorList>
            <person name="Leo P."/>
            <person name="Venkateswaran K."/>
        </authorList>
    </citation>
    <scope>NUCLEOTIDE SEQUENCE</scope>
    <source>
        <strain evidence="1">MNA-CCFEE 5262</strain>
    </source>
</reference>
<evidence type="ECO:0000313" key="1">
    <source>
        <dbReference type="EMBL" id="KAJ9100327.1"/>
    </source>
</evidence>
<name>A0ACC2VM09_9TREE</name>